<sequence length="202" mass="22930">MKILTAEFVKSCSAPSQTPNSDGRPEYAFIGRSNVGKSTLINMLTGRKGLAKTSQKPGKTQLLNYFNINDSFYIVDLPGYGYAKTPKNIREGFRKLIEGYILGSENLTNLFILIDCRHEPQSIDIAFIEQMGEHGIPFSIVFTKSDKLSETKLRQNIENYKNELLKSWEDLPPIFITSGEKLRGADELLEYIEEINQSIKQR</sequence>
<evidence type="ECO:0000256" key="7">
    <source>
        <dbReference type="ARBA" id="ARBA00023134"/>
    </source>
</evidence>
<name>A0ABR4XLR5_9PORP</name>
<dbReference type="PROSITE" id="PS51706">
    <property type="entry name" value="G_ENGB"/>
    <property type="match status" value="1"/>
</dbReference>
<dbReference type="CDD" id="cd01876">
    <property type="entry name" value="YihA_EngB"/>
    <property type="match status" value="1"/>
</dbReference>
<keyword evidence="13" id="KW-1185">Reference proteome</keyword>
<gene>
    <name evidence="10" type="primary">engB</name>
    <name evidence="12" type="ORF">HQ43_07540</name>
</gene>
<evidence type="ECO:0000256" key="4">
    <source>
        <dbReference type="ARBA" id="ARBA00022723"/>
    </source>
</evidence>
<dbReference type="NCBIfam" id="TIGR03598">
    <property type="entry name" value="GTPase_YsxC"/>
    <property type="match status" value="1"/>
</dbReference>
<evidence type="ECO:0000256" key="3">
    <source>
        <dbReference type="ARBA" id="ARBA00022618"/>
    </source>
</evidence>
<evidence type="ECO:0000256" key="10">
    <source>
        <dbReference type="HAMAP-Rule" id="MF_00321"/>
    </source>
</evidence>
<dbReference type="InterPro" id="IPR006073">
    <property type="entry name" value="GTP-bd"/>
</dbReference>
<dbReference type="Gene3D" id="3.40.50.300">
    <property type="entry name" value="P-loop containing nucleotide triphosphate hydrolases"/>
    <property type="match status" value="1"/>
</dbReference>
<evidence type="ECO:0000313" key="12">
    <source>
        <dbReference type="EMBL" id="KGN91910.1"/>
    </source>
</evidence>
<dbReference type="RefSeq" id="WP_036791590.1">
    <property type="nucleotide sequence ID" value="NZ_JQZV01000013.1"/>
</dbReference>
<proteinExistence type="inferred from homology"/>
<comment type="cofactor">
    <cofactor evidence="1">
        <name>Mg(2+)</name>
        <dbReference type="ChEBI" id="CHEBI:18420"/>
    </cofactor>
</comment>
<evidence type="ECO:0000313" key="13">
    <source>
        <dbReference type="Proteomes" id="UP000030101"/>
    </source>
</evidence>
<accession>A0ABR4XLR5</accession>
<evidence type="ECO:0000259" key="11">
    <source>
        <dbReference type="PROSITE" id="PS51706"/>
    </source>
</evidence>
<evidence type="ECO:0000256" key="5">
    <source>
        <dbReference type="ARBA" id="ARBA00022741"/>
    </source>
</evidence>
<evidence type="ECO:0000256" key="8">
    <source>
        <dbReference type="ARBA" id="ARBA00023210"/>
    </source>
</evidence>
<evidence type="ECO:0000256" key="1">
    <source>
        <dbReference type="ARBA" id="ARBA00001946"/>
    </source>
</evidence>
<comment type="caution">
    <text evidence="12">The sequence shown here is derived from an EMBL/GenBank/DDBJ whole genome shotgun (WGS) entry which is preliminary data.</text>
</comment>
<reference evidence="12 13" key="1">
    <citation type="submission" date="2014-08" db="EMBL/GenBank/DDBJ databases">
        <title>Porphyromonas canoris strain:OH2762 Genome sequencing.</title>
        <authorList>
            <person name="Wallis C."/>
            <person name="Deusch O."/>
            <person name="O'Flynn C."/>
            <person name="Davis I."/>
            <person name="Jospin G."/>
            <person name="Darling A.E."/>
            <person name="Coil D.A."/>
            <person name="Alexiev A."/>
            <person name="Horsfall A."/>
            <person name="Kirkwood N."/>
            <person name="Harris S."/>
            <person name="Eisen J.A."/>
        </authorList>
    </citation>
    <scope>NUCLEOTIDE SEQUENCE [LARGE SCALE GENOMIC DNA]</scope>
    <source>
        <strain evidence="13">COT-108 OH2762</strain>
    </source>
</reference>
<dbReference type="Pfam" id="PF01926">
    <property type="entry name" value="MMR_HSR1"/>
    <property type="match status" value="1"/>
</dbReference>
<keyword evidence="5 10" id="KW-0547">Nucleotide-binding</keyword>
<keyword evidence="8 10" id="KW-0717">Septation</keyword>
<dbReference type="PANTHER" id="PTHR11649">
    <property type="entry name" value="MSS1/TRME-RELATED GTP-BINDING PROTEIN"/>
    <property type="match status" value="1"/>
</dbReference>
<keyword evidence="7 10" id="KW-0342">GTP-binding</keyword>
<evidence type="ECO:0000256" key="6">
    <source>
        <dbReference type="ARBA" id="ARBA00022842"/>
    </source>
</evidence>
<dbReference type="InterPro" id="IPR030393">
    <property type="entry name" value="G_ENGB_dom"/>
</dbReference>
<dbReference type="PANTHER" id="PTHR11649:SF13">
    <property type="entry name" value="ENGB-TYPE G DOMAIN-CONTAINING PROTEIN"/>
    <property type="match status" value="1"/>
</dbReference>
<keyword evidence="9 10" id="KW-0131">Cell cycle</keyword>
<dbReference type="HAMAP" id="MF_00321">
    <property type="entry name" value="GTPase_EngB"/>
    <property type="match status" value="1"/>
</dbReference>
<dbReference type="Proteomes" id="UP000030101">
    <property type="component" value="Unassembled WGS sequence"/>
</dbReference>
<evidence type="ECO:0000256" key="2">
    <source>
        <dbReference type="ARBA" id="ARBA00009638"/>
    </source>
</evidence>
<dbReference type="InterPro" id="IPR019987">
    <property type="entry name" value="GTP-bd_ribosome_bio_YsxC"/>
</dbReference>
<keyword evidence="4" id="KW-0479">Metal-binding</keyword>
<keyword evidence="6" id="KW-0460">Magnesium</keyword>
<comment type="similarity">
    <text evidence="2 10">Belongs to the TRAFAC class TrmE-Era-EngA-EngB-Septin-like GTPase superfamily. EngB GTPase family.</text>
</comment>
<feature type="domain" description="EngB-type G" evidence="11">
    <location>
        <begin position="23"/>
        <end position="198"/>
    </location>
</feature>
<comment type="function">
    <text evidence="10">Necessary for normal cell division and for the maintenance of normal septation.</text>
</comment>
<dbReference type="InterPro" id="IPR027417">
    <property type="entry name" value="P-loop_NTPase"/>
</dbReference>
<protein>
    <recommendedName>
        <fullName evidence="10">Probable GTP-binding protein EngB</fullName>
    </recommendedName>
</protein>
<dbReference type="SUPFAM" id="SSF52540">
    <property type="entry name" value="P-loop containing nucleoside triphosphate hydrolases"/>
    <property type="match status" value="1"/>
</dbReference>
<keyword evidence="3 10" id="KW-0132">Cell division</keyword>
<organism evidence="12 13">
    <name type="scientific">Porphyromonas canoris</name>
    <dbReference type="NCBI Taxonomy" id="36875"/>
    <lineage>
        <taxon>Bacteria</taxon>
        <taxon>Pseudomonadati</taxon>
        <taxon>Bacteroidota</taxon>
        <taxon>Bacteroidia</taxon>
        <taxon>Bacteroidales</taxon>
        <taxon>Porphyromonadaceae</taxon>
        <taxon>Porphyromonas</taxon>
    </lineage>
</organism>
<dbReference type="EMBL" id="JQZV01000013">
    <property type="protein sequence ID" value="KGN91910.1"/>
    <property type="molecule type" value="Genomic_DNA"/>
</dbReference>
<evidence type="ECO:0000256" key="9">
    <source>
        <dbReference type="ARBA" id="ARBA00023306"/>
    </source>
</evidence>